<gene>
    <name evidence="8" type="ORF">PV10_06086</name>
</gene>
<feature type="compositionally biased region" description="Basic and acidic residues" evidence="6">
    <location>
        <begin position="79"/>
        <end position="101"/>
    </location>
</feature>
<proteinExistence type="predicted"/>
<protein>
    <recommendedName>
        <fullName evidence="7">Zn(2)-C6 fungal-type domain-containing protein</fullName>
    </recommendedName>
</protein>
<evidence type="ECO:0000256" key="1">
    <source>
        <dbReference type="ARBA" id="ARBA00022723"/>
    </source>
</evidence>
<feature type="domain" description="Zn(2)-C6 fungal-type" evidence="7">
    <location>
        <begin position="10"/>
        <end position="37"/>
    </location>
</feature>
<dbReference type="Gene3D" id="4.10.240.10">
    <property type="entry name" value="Zn(2)-C6 fungal-type DNA-binding domain"/>
    <property type="match status" value="1"/>
</dbReference>
<dbReference type="PANTHER" id="PTHR46910:SF17">
    <property type="entry name" value="SCFA-RELATED"/>
    <property type="match status" value="1"/>
</dbReference>
<feature type="compositionally biased region" description="Polar residues" evidence="6">
    <location>
        <begin position="677"/>
        <end position="693"/>
    </location>
</feature>
<keyword evidence="5" id="KW-0539">Nucleus</keyword>
<evidence type="ECO:0000259" key="7">
    <source>
        <dbReference type="PROSITE" id="PS50048"/>
    </source>
</evidence>
<organism evidence="8 9">
    <name type="scientific">Exophiala mesophila</name>
    <name type="common">Black yeast-like fungus</name>
    <dbReference type="NCBI Taxonomy" id="212818"/>
    <lineage>
        <taxon>Eukaryota</taxon>
        <taxon>Fungi</taxon>
        <taxon>Dikarya</taxon>
        <taxon>Ascomycota</taxon>
        <taxon>Pezizomycotina</taxon>
        <taxon>Eurotiomycetes</taxon>
        <taxon>Chaetothyriomycetidae</taxon>
        <taxon>Chaetothyriales</taxon>
        <taxon>Herpotrichiellaceae</taxon>
        <taxon>Exophiala</taxon>
    </lineage>
</organism>
<dbReference type="PANTHER" id="PTHR46910">
    <property type="entry name" value="TRANSCRIPTION FACTOR PDR1"/>
    <property type="match status" value="1"/>
</dbReference>
<evidence type="ECO:0000256" key="5">
    <source>
        <dbReference type="ARBA" id="ARBA00023242"/>
    </source>
</evidence>
<evidence type="ECO:0000256" key="2">
    <source>
        <dbReference type="ARBA" id="ARBA00023015"/>
    </source>
</evidence>
<dbReference type="GO" id="GO:0006351">
    <property type="term" value="P:DNA-templated transcription"/>
    <property type="evidence" value="ECO:0007669"/>
    <property type="project" value="InterPro"/>
</dbReference>
<evidence type="ECO:0000256" key="4">
    <source>
        <dbReference type="ARBA" id="ARBA00023163"/>
    </source>
</evidence>
<keyword evidence="3" id="KW-0238">DNA-binding</keyword>
<dbReference type="EMBL" id="KN847523">
    <property type="protein sequence ID" value="KIV91558.1"/>
    <property type="molecule type" value="Genomic_DNA"/>
</dbReference>
<dbReference type="RefSeq" id="XP_016223132.1">
    <property type="nucleotide sequence ID" value="XM_016370839.1"/>
</dbReference>
<accession>A0A0D1ZXM8</accession>
<dbReference type="CDD" id="cd00067">
    <property type="entry name" value="GAL4"/>
    <property type="match status" value="1"/>
</dbReference>
<dbReference type="SMART" id="SM00066">
    <property type="entry name" value="GAL4"/>
    <property type="match status" value="1"/>
</dbReference>
<dbReference type="GeneID" id="27323931"/>
<dbReference type="Pfam" id="PF00172">
    <property type="entry name" value="Zn_clus"/>
    <property type="match status" value="1"/>
</dbReference>
<evidence type="ECO:0000256" key="6">
    <source>
        <dbReference type="SAM" id="MobiDB-lite"/>
    </source>
</evidence>
<dbReference type="SMART" id="SM00906">
    <property type="entry name" value="Fungal_trans"/>
    <property type="match status" value="1"/>
</dbReference>
<dbReference type="InterPro" id="IPR001138">
    <property type="entry name" value="Zn2Cys6_DnaBD"/>
</dbReference>
<dbReference type="VEuPathDB" id="FungiDB:PV10_06086"/>
<keyword evidence="4" id="KW-0804">Transcription</keyword>
<dbReference type="STRING" id="212818.A0A0D1ZXM8"/>
<dbReference type="GO" id="GO:0000981">
    <property type="term" value="F:DNA-binding transcription factor activity, RNA polymerase II-specific"/>
    <property type="evidence" value="ECO:0007669"/>
    <property type="project" value="InterPro"/>
</dbReference>
<reference evidence="8 9" key="1">
    <citation type="submission" date="2015-01" db="EMBL/GenBank/DDBJ databases">
        <title>The Genome Sequence of Exophiala mesophila CBS40295.</title>
        <authorList>
            <consortium name="The Broad Institute Genomics Platform"/>
            <person name="Cuomo C."/>
            <person name="de Hoog S."/>
            <person name="Gorbushina A."/>
            <person name="Stielow B."/>
            <person name="Teixiera M."/>
            <person name="Abouelleil A."/>
            <person name="Chapman S.B."/>
            <person name="Priest M."/>
            <person name="Young S.K."/>
            <person name="Wortman J."/>
            <person name="Nusbaum C."/>
            <person name="Birren B."/>
        </authorList>
    </citation>
    <scope>NUCLEOTIDE SEQUENCE [LARGE SCALE GENOMIC DNA]</scope>
    <source>
        <strain evidence="8 9">CBS 40295</strain>
    </source>
</reference>
<dbReference type="InterPro" id="IPR007219">
    <property type="entry name" value="XnlR_reg_dom"/>
</dbReference>
<sequence length="743" mass="82567">MSSLGRVVQACARCRRQKLKCDATRPCTLCLRANVECQPRQVLGKRKSVTGGHAHTRDNTLPHPLPREPSIAAFSTSEPSERDHQQRHRFDRERRTSEDVVHATSPTEGHQYGANSSVINFARHVARDHDLESPEMGSTIPGDAGEVRETSSAWRLQKIRLPSKDIMIQLVQAYFDRVHWFIFILHPSTFMAKADTVLSKSRWTRRDLPDVVVVLAVAAMGLKCVLHDSSWAGHAQLRDEGIIPETLLADLITETRINVLDVVDAGQIESVQVCLILGTYLIYSGSAHSAWSILSLAISSVYALALHCEVPSDDLDVAAQIRRRTWNHAVIADTFSSMIYGRPTSLDSAFARAQPLHEMDDTVIDGPLGLSGEAVLSSGHRSALSFHILRYKLYSINKHALSTFRLLRLGDVLSEDELESLVESVKEIEHLLAEWRKKLPTYLTMEHYDDGLEHNDPLQPRGSPGTIDEATRKLMLQAIVLQITYDSTVIFVRRPLIEHKVATKPSGSLTSAAYKYRQKSLSVAVDAALRISRLPLAELDNSLALSFLFMHFFTAGVILCIIPPTEPFSARSQESKAGVMRIIRASRVLGSNSKIGKHLDELLTALLSATIQRELNTALDPQTVMLNAEHLAQSSTLQNSDLVLSQTESSQPLIPGELSQDRIDEGLAPSPRDMSGIQDSSEISFSGQQPQQDYHSAMLSQLEDSNFQFDAHLDETFGAFGQVMFNLLPDDPYTPWNWGGSLR</sequence>
<dbReference type="OMA" id="YDGALIQ"/>
<dbReference type="InterPro" id="IPR036864">
    <property type="entry name" value="Zn2-C6_fun-type_DNA-bd_sf"/>
</dbReference>
<dbReference type="PROSITE" id="PS00463">
    <property type="entry name" value="ZN2_CY6_FUNGAL_1"/>
    <property type="match status" value="1"/>
</dbReference>
<dbReference type="GO" id="GO:0003677">
    <property type="term" value="F:DNA binding"/>
    <property type="evidence" value="ECO:0007669"/>
    <property type="project" value="UniProtKB-KW"/>
</dbReference>
<keyword evidence="2" id="KW-0805">Transcription regulation</keyword>
<feature type="region of interest" description="Disordered" evidence="6">
    <location>
        <begin position="646"/>
        <end position="693"/>
    </location>
</feature>
<dbReference type="Pfam" id="PF04082">
    <property type="entry name" value="Fungal_trans"/>
    <property type="match status" value="1"/>
</dbReference>
<dbReference type="Proteomes" id="UP000054302">
    <property type="component" value="Unassembled WGS sequence"/>
</dbReference>
<evidence type="ECO:0000313" key="9">
    <source>
        <dbReference type="Proteomes" id="UP000054302"/>
    </source>
</evidence>
<dbReference type="GO" id="GO:0008270">
    <property type="term" value="F:zinc ion binding"/>
    <property type="evidence" value="ECO:0007669"/>
    <property type="project" value="InterPro"/>
</dbReference>
<keyword evidence="1" id="KW-0479">Metal-binding</keyword>
<dbReference type="CDD" id="cd12148">
    <property type="entry name" value="fungal_TF_MHR"/>
    <property type="match status" value="1"/>
</dbReference>
<dbReference type="HOGENOM" id="CLU_005767_1_0_1"/>
<feature type="compositionally biased region" description="Polar residues" evidence="6">
    <location>
        <begin position="104"/>
        <end position="113"/>
    </location>
</feature>
<dbReference type="PROSITE" id="PS50048">
    <property type="entry name" value="ZN2_CY6_FUNGAL_2"/>
    <property type="match status" value="1"/>
</dbReference>
<evidence type="ECO:0000313" key="8">
    <source>
        <dbReference type="EMBL" id="KIV91558.1"/>
    </source>
</evidence>
<feature type="region of interest" description="Disordered" evidence="6">
    <location>
        <begin position="45"/>
        <end position="113"/>
    </location>
</feature>
<evidence type="ECO:0000256" key="3">
    <source>
        <dbReference type="ARBA" id="ARBA00023125"/>
    </source>
</evidence>
<dbReference type="AlphaFoldDB" id="A0A0D1ZXM8"/>
<dbReference type="SUPFAM" id="SSF57701">
    <property type="entry name" value="Zn2/Cys6 DNA-binding domain"/>
    <property type="match status" value="1"/>
</dbReference>
<dbReference type="OrthoDB" id="3266505at2759"/>
<name>A0A0D1ZXM8_EXOME</name>
<dbReference type="InterPro" id="IPR050987">
    <property type="entry name" value="AtrR-like"/>
</dbReference>
<keyword evidence="9" id="KW-1185">Reference proteome</keyword>